<dbReference type="Proteomes" id="UP000007056">
    <property type="component" value="Chromosome"/>
</dbReference>
<dbReference type="RefSeq" id="WP_012148447.1">
    <property type="nucleotide sequence ID" value="NC_009879.1"/>
</dbReference>
<evidence type="ECO:0000313" key="1">
    <source>
        <dbReference type="EMBL" id="ABV73248.1"/>
    </source>
</evidence>
<name>A8EY15_RICCK</name>
<evidence type="ECO:0000313" key="2">
    <source>
        <dbReference type="Proteomes" id="UP000007056"/>
    </source>
</evidence>
<sequence length="44" mass="5215">MTSFKYYIIIRYNIAIASFNAYHDAVKYVLEQLLGEQMVKNILE</sequence>
<dbReference type="STRING" id="293613.A1E_01515"/>
<dbReference type="HOGENOM" id="CLU_3221374_0_0_5"/>
<gene>
    <name evidence="1" type="ordered locus">A1E_01515</name>
</gene>
<reference evidence="2" key="1">
    <citation type="submission" date="2007-09" db="EMBL/GenBank/DDBJ databases">
        <title>Complete genome sequence of Rickettsia canadensis.</title>
        <authorList>
            <person name="Madan A."/>
            <person name="Fahey J."/>
            <person name="Helton E."/>
            <person name="Ketteman M."/>
            <person name="Madan A."/>
            <person name="Rodrigues S."/>
            <person name="Sanchez A."/>
            <person name="Whiting M."/>
            <person name="Dasch G."/>
            <person name="Eremeeva M."/>
        </authorList>
    </citation>
    <scope>NUCLEOTIDE SEQUENCE [LARGE SCALE GENOMIC DNA]</scope>
    <source>
        <strain evidence="2">McKiel</strain>
    </source>
</reference>
<dbReference type="KEGG" id="rcm:A1E_01515"/>
<dbReference type="EMBL" id="CP000409">
    <property type="protein sequence ID" value="ABV73248.1"/>
    <property type="molecule type" value="Genomic_DNA"/>
</dbReference>
<proteinExistence type="predicted"/>
<organism evidence="1 2">
    <name type="scientific">Rickettsia canadensis (strain McKiel)</name>
    <dbReference type="NCBI Taxonomy" id="293613"/>
    <lineage>
        <taxon>Bacteria</taxon>
        <taxon>Pseudomonadati</taxon>
        <taxon>Pseudomonadota</taxon>
        <taxon>Alphaproteobacteria</taxon>
        <taxon>Rickettsiales</taxon>
        <taxon>Rickettsiaceae</taxon>
        <taxon>Rickettsieae</taxon>
        <taxon>Rickettsia</taxon>
        <taxon>belli group</taxon>
    </lineage>
</organism>
<protein>
    <submittedName>
        <fullName evidence="1">Uncharacterized protein</fullName>
    </submittedName>
</protein>
<dbReference type="AlphaFoldDB" id="A8EY15"/>
<accession>A8EY15</accession>